<feature type="coiled-coil region" evidence="1">
    <location>
        <begin position="395"/>
        <end position="457"/>
    </location>
</feature>
<keyword evidence="1" id="KW-0175">Coiled coil</keyword>
<feature type="coiled-coil region" evidence="1">
    <location>
        <begin position="1754"/>
        <end position="1819"/>
    </location>
</feature>
<feature type="region of interest" description="Disordered" evidence="2">
    <location>
        <begin position="601"/>
        <end position="620"/>
    </location>
</feature>
<dbReference type="Proteomes" id="UP001165060">
    <property type="component" value="Unassembled WGS sequence"/>
</dbReference>
<name>A0ABQ6M493_9STRA</name>
<feature type="coiled-coil region" evidence="1">
    <location>
        <begin position="861"/>
        <end position="888"/>
    </location>
</feature>
<feature type="coiled-coil region" evidence="1">
    <location>
        <begin position="1012"/>
        <end position="1078"/>
    </location>
</feature>
<feature type="coiled-coil region" evidence="1">
    <location>
        <begin position="1178"/>
        <end position="1249"/>
    </location>
</feature>
<feature type="coiled-coil region" evidence="1">
    <location>
        <begin position="1308"/>
        <end position="1335"/>
    </location>
</feature>
<organism evidence="3 4">
    <name type="scientific">Tetraparma gracilis</name>
    <dbReference type="NCBI Taxonomy" id="2962635"/>
    <lineage>
        <taxon>Eukaryota</taxon>
        <taxon>Sar</taxon>
        <taxon>Stramenopiles</taxon>
        <taxon>Ochrophyta</taxon>
        <taxon>Bolidophyceae</taxon>
        <taxon>Parmales</taxon>
        <taxon>Triparmaceae</taxon>
        <taxon>Tetraparma</taxon>
    </lineage>
</organism>
<feature type="coiled-coil region" evidence="1">
    <location>
        <begin position="1383"/>
        <end position="1410"/>
    </location>
</feature>
<gene>
    <name evidence="3" type="ORF">TeGR_g331</name>
</gene>
<dbReference type="PANTHER" id="PTHR45615">
    <property type="entry name" value="MYOSIN HEAVY CHAIN, NON-MUSCLE"/>
    <property type="match status" value="1"/>
</dbReference>
<feature type="coiled-coil region" evidence="1">
    <location>
        <begin position="950"/>
        <end position="984"/>
    </location>
</feature>
<feature type="coiled-coil region" evidence="1">
    <location>
        <begin position="1606"/>
        <end position="1709"/>
    </location>
</feature>
<feature type="coiled-coil region" evidence="1">
    <location>
        <begin position="324"/>
        <end position="351"/>
    </location>
</feature>
<proteinExistence type="predicted"/>
<feature type="region of interest" description="Disordered" evidence="2">
    <location>
        <begin position="565"/>
        <end position="588"/>
    </location>
</feature>
<feature type="region of interest" description="Disordered" evidence="2">
    <location>
        <begin position="1444"/>
        <end position="1482"/>
    </location>
</feature>
<sequence>MSNEELVRQLNFTLESTKQQLSVQSKLAALNVRFNNEAEAPATDPEISRLQSLLDERTNNVAVLMQTVETLQTAVSSAASAPSADDDTATQSVDDSMMSGTTSHTASAAQNFAHAALAKRVISLTAELSSASAVASMMERRAEQMSLEVQQRNKLASFLSAKLKLYEEENGKHAVRAGIIADEHNRLTSTFNRELSATMNENNELRRGLAATETKLRDGEIEQAALSSDIVVLEETVGSLRSKLRQVTADSSSSESSSSSSSSPPPSHAASHPSPPLNLTDQLRITSIIENFTDQLSQMRSSSKTHRRTKQQDEQIFNWVTDVIVKTDAQLLELARDRNELQKELRKTVIERDSMDLALEEATQREAHLVKRVDLCQAALTDREKLKFVQTENALAFMEGRVRQVQDELVSMSEKDLYICAEHRSTVQQLENAKAAVIKVEQQKIALQSELKQVNHKARVQAGLELEEKIADSESKIRQWFDTELSSLMSGSAGKGKQWNDFDKYDEELVAATENAAALAQALATSKQVQHTLELKLSVYQDRVDGGNDQISLLQQNLHDVTNLRGFEGSRGQGQEKDEDGGDGAGSSSMARLWELYAPTGAKTHNSPSSSTGEPNPTFQNLLSEVDSLRVKVKESEYQVQTSLKEQERLNMWLVEARKDAESAQEQLGKRTNVIRGELEKRHSKEVMQLQQQREEQHSAQIAALGQLRSELLAKETALNEAKLRLQLFGDNGSNTIQVNNINSGEISYHPPIVQNNALQQERDFLLQKNDSLVEELRVCSQEKFGLENECERLVGAAASNQAEASHIGEELNVHRQALRGLEESVGGLTSRAEGEEISPAVLSKSLASAKLAEASALQKLRKSSQNEVALRVKIEEKEREIKQLQRLANGEGKGDGVRAGEEEVKAAVEGASPWAEENVTKLRQRVSTQASAIAYLELKIAQLMAEQSVDAGNSSVQNLMRELEEMKEEKARVAGELEKVKEQMEVRGKLALSVLDSNTTRMEGDRELQRLQKVDDERREKEMEMEKEVGEMRAVTYDMSTEKENLVLLLNEKSAEVEKMKREAATLKKEHRLLFAQLRESSEKLLKFGGGRVSQYVAEEGSGDGLQLDVERLKGRPLFVAASKLHDELAGWLEGWQGDGGGGIKWDDLWELTKIANETRELAAVAEELPLSLQTGMNDLKSRVLGLHEEMEEREDRVTEVAEAVVRDKSVEAIQQLRGQVLGLKKRAEEGETERKELGAENELLRRESTKHHEELVDMKKDMMRKKVEGEEEVGGLRAELVKLRKSAWEQTSELRSKYDSALKEVETSAERQIKVAGEEVERLRGELKEAMEKGRIGSVAFGDFVQERPPPPPPAAGADVLVGYGGEGSDGKRVKELQALVDKAASEAQTSARALREMEKEMNSQSEKHDASVVTLREQFGRYRDAQDKLVAGLNAQLRAMKEKAGEGGGGRAPFSRSMARMKRDSPDGKGGEGGGEMGGLLAQKDAQIASMEQRMKKLGYEYKVKVEEAEAARKSAYEVTSDADKLVGVSVVERAILEAKAGVLEVEMKGVMGELGREKAETAGLRRELAAAVLQVASVRSSGAGAAGQPKLQSVLKQLGEVKRKSKMEIERMKGELAKLKDVKEVSGDVVGMKKKMENVVAALNLAREDLTRKNKIVMNLRASRAQDEKAVAQWKSEVEGLEERLGKATRELARREDLLKQMKQRQVLFEEGGGVGGGAGGEVEEEGGGGGGVEKMRALNLERNRFRQQVTILRSKVAAQAEEIEALKEEQGRARSLEGKIDQLKASIGRKDSILNALKGQVNAAEEEFALYKQSADAQQAAAGKKIKDLVARVKEQGGREGERREEEEVRVKKVAFMGTLEEALDLSGERSIDVQQVMGLGKSLVDRINEARMNLE</sequence>
<protein>
    <recommendedName>
        <fullName evidence="5">Nucleoprotein TPR/MLP1 domain-containing protein</fullName>
    </recommendedName>
</protein>
<evidence type="ECO:0000313" key="3">
    <source>
        <dbReference type="EMBL" id="GMI19189.1"/>
    </source>
</evidence>
<reference evidence="3 4" key="1">
    <citation type="journal article" date="2023" name="Commun. Biol.">
        <title>Genome analysis of Parmales, the sister group of diatoms, reveals the evolutionary specialization of diatoms from phago-mixotrophs to photoautotrophs.</title>
        <authorList>
            <person name="Ban H."/>
            <person name="Sato S."/>
            <person name="Yoshikawa S."/>
            <person name="Yamada K."/>
            <person name="Nakamura Y."/>
            <person name="Ichinomiya M."/>
            <person name="Sato N."/>
            <person name="Blanc-Mathieu R."/>
            <person name="Endo H."/>
            <person name="Kuwata A."/>
            <person name="Ogata H."/>
        </authorList>
    </citation>
    <scope>NUCLEOTIDE SEQUENCE [LARGE SCALE GENOMIC DNA]</scope>
</reference>
<evidence type="ECO:0000313" key="4">
    <source>
        <dbReference type="Proteomes" id="UP001165060"/>
    </source>
</evidence>
<feature type="compositionally biased region" description="Basic and acidic residues" evidence="2">
    <location>
        <begin position="1464"/>
        <end position="1473"/>
    </location>
</feature>
<dbReference type="PANTHER" id="PTHR45615:SF66">
    <property type="entry name" value="CARD DOMAIN-CONTAINING PROTEIN"/>
    <property type="match status" value="1"/>
</dbReference>
<feature type="compositionally biased region" description="Polar residues" evidence="2">
    <location>
        <begin position="603"/>
        <end position="620"/>
    </location>
</feature>
<feature type="region of interest" description="Disordered" evidence="2">
    <location>
        <begin position="243"/>
        <end position="279"/>
    </location>
</feature>
<evidence type="ECO:0000256" key="2">
    <source>
        <dbReference type="SAM" id="MobiDB-lite"/>
    </source>
</evidence>
<keyword evidence="4" id="KW-1185">Reference proteome</keyword>
<evidence type="ECO:0008006" key="5">
    <source>
        <dbReference type="Google" id="ProtNLM"/>
    </source>
</evidence>
<comment type="caution">
    <text evidence="3">The sequence shown here is derived from an EMBL/GenBank/DDBJ whole genome shotgun (WGS) entry which is preliminary data.</text>
</comment>
<feature type="region of interest" description="Disordered" evidence="2">
    <location>
        <begin position="76"/>
        <end position="102"/>
    </location>
</feature>
<feature type="compositionally biased region" description="Low complexity" evidence="2">
    <location>
        <begin position="251"/>
        <end position="272"/>
    </location>
</feature>
<evidence type="ECO:0000256" key="1">
    <source>
        <dbReference type="SAM" id="Coils"/>
    </source>
</evidence>
<dbReference type="EMBL" id="BRYB01002418">
    <property type="protein sequence ID" value="GMI19189.1"/>
    <property type="molecule type" value="Genomic_DNA"/>
</dbReference>
<accession>A0ABQ6M493</accession>